<dbReference type="Proteomes" id="UP000054485">
    <property type="component" value="Unassembled WGS sequence"/>
</dbReference>
<dbReference type="HOGENOM" id="CLU_2851228_0_0_1"/>
<sequence length="65" mass="7384">MRKQRLKSASNASSFHLISVDTPLTPLMYQIVIVNLNWVISNESKTKRSVSLRNRDSYEAPHPSA</sequence>
<reference evidence="2 3" key="1">
    <citation type="submission" date="2014-04" db="EMBL/GenBank/DDBJ databases">
        <authorList>
            <consortium name="DOE Joint Genome Institute"/>
            <person name="Kuo A."/>
            <person name="Ruytinx J."/>
            <person name="Rineau F."/>
            <person name="Colpaert J."/>
            <person name="Kohler A."/>
            <person name="Nagy L.G."/>
            <person name="Floudas D."/>
            <person name="Copeland A."/>
            <person name="Barry K.W."/>
            <person name="Cichocki N."/>
            <person name="Veneault-Fourrey C."/>
            <person name="LaButti K."/>
            <person name="Lindquist E.A."/>
            <person name="Lipzen A."/>
            <person name="Lundell T."/>
            <person name="Morin E."/>
            <person name="Murat C."/>
            <person name="Sun H."/>
            <person name="Tunlid A."/>
            <person name="Henrissat B."/>
            <person name="Grigoriev I.V."/>
            <person name="Hibbett D.S."/>
            <person name="Martin F."/>
            <person name="Nordberg H.P."/>
            <person name="Cantor M.N."/>
            <person name="Hua S.X."/>
        </authorList>
    </citation>
    <scope>NUCLEOTIDE SEQUENCE [LARGE SCALE GENOMIC DNA]</scope>
    <source>
        <strain evidence="2 3">UH-Slu-Lm8-n1</strain>
    </source>
</reference>
<accession>A0A0C9ZKD8</accession>
<gene>
    <name evidence="2" type="ORF">CY34DRAFT_809859</name>
</gene>
<organism evidence="2 3">
    <name type="scientific">Suillus luteus UH-Slu-Lm8-n1</name>
    <dbReference type="NCBI Taxonomy" id="930992"/>
    <lineage>
        <taxon>Eukaryota</taxon>
        <taxon>Fungi</taxon>
        <taxon>Dikarya</taxon>
        <taxon>Basidiomycota</taxon>
        <taxon>Agaricomycotina</taxon>
        <taxon>Agaricomycetes</taxon>
        <taxon>Agaricomycetidae</taxon>
        <taxon>Boletales</taxon>
        <taxon>Suillineae</taxon>
        <taxon>Suillaceae</taxon>
        <taxon>Suillus</taxon>
    </lineage>
</organism>
<evidence type="ECO:0000313" key="3">
    <source>
        <dbReference type="Proteomes" id="UP000054485"/>
    </source>
</evidence>
<dbReference type="EMBL" id="KN835421">
    <property type="protein sequence ID" value="KIK37925.1"/>
    <property type="molecule type" value="Genomic_DNA"/>
</dbReference>
<reference evidence="3" key="2">
    <citation type="submission" date="2015-01" db="EMBL/GenBank/DDBJ databases">
        <title>Evolutionary Origins and Diversification of the Mycorrhizal Mutualists.</title>
        <authorList>
            <consortium name="DOE Joint Genome Institute"/>
            <consortium name="Mycorrhizal Genomics Consortium"/>
            <person name="Kohler A."/>
            <person name="Kuo A."/>
            <person name="Nagy L.G."/>
            <person name="Floudas D."/>
            <person name="Copeland A."/>
            <person name="Barry K.W."/>
            <person name="Cichocki N."/>
            <person name="Veneault-Fourrey C."/>
            <person name="LaButti K."/>
            <person name="Lindquist E.A."/>
            <person name="Lipzen A."/>
            <person name="Lundell T."/>
            <person name="Morin E."/>
            <person name="Murat C."/>
            <person name="Riley R."/>
            <person name="Ohm R."/>
            <person name="Sun H."/>
            <person name="Tunlid A."/>
            <person name="Henrissat B."/>
            <person name="Grigoriev I.V."/>
            <person name="Hibbett D.S."/>
            <person name="Martin F."/>
        </authorList>
    </citation>
    <scope>NUCLEOTIDE SEQUENCE [LARGE SCALE GENOMIC DNA]</scope>
    <source>
        <strain evidence="3">UH-Slu-Lm8-n1</strain>
    </source>
</reference>
<protein>
    <submittedName>
        <fullName evidence="2">Uncharacterized protein</fullName>
    </submittedName>
</protein>
<evidence type="ECO:0000256" key="1">
    <source>
        <dbReference type="SAM" id="MobiDB-lite"/>
    </source>
</evidence>
<dbReference type="InParanoid" id="A0A0C9ZKD8"/>
<dbReference type="AlphaFoldDB" id="A0A0C9ZKD8"/>
<name>A0A0C9ZKD8_9AGAM</name>
<keyword evidence="3" id="KW-1185">Reference proteome</keyword>
<feature type="region of interest" description="Disordered" evidence="1">
    <location>
        <begin position="45"/>
        <end position="65"/>
    </location>
</feature>
<evidence type="ECO:0000313" key="2">
    <source>
        <dbReference type="EMBL" id="KIK37925.1"/>
    </source>
</evidence>
<proteinExistence type="predicted"/>